<keyword evidence="5" id="KW-1185">Reference proteome</keyword>
<proteinExistence type="predicted"/>
<dbReference type="Gene3D" id="3.30.1330.60">
    <property type="entry name" value="OmpA-like domain"/>
    <property type="match status" value="1"/>
</dbReference>
<feature type="domain" description="OmpA-like" evidence="3">
    <location>
        <begin position="26"/>
        <end position="134"/>
    </location>
</feature>
<dbReference type="InterPro" id="IPR006665">
    <property type="entry name" value="OmpA-like"/>
</dbReference>
<dbReference type="Pfam" id="PF00691">
    <property type="entry name" value="OmpA"/>
    <property type="match status" value="1"/>
</dbReference>
<protein>
    <submittedName>
        <fullName evidence="4">OmpA family protein</fullName>
    </submittedName>
</protein>
<dbReference type="EMBL" id="CP137852">
    <property type="protein sequence ID" value="WPB85673.1"/>
    <property type="molecule type" value="Genomic_DNA"/>
</dbReference>
<evidence type="ECO:0000256" key="2">
    <source>
        <dbReference type="SAM" id="SignalP"/>
    </source>
</evidence>
<dbReference type="RefSeq" id="WP_318649648.1">
    <property type="nucleotide sequence ID" value="NZ_CP137852.1"/>
</dbReference>
<accession>A0ABZ0PK28</accession>
<gene>
    <name evidence="4" type="ORF">R9Z33_02075</name>
</gene>
<dbReference type="InterPro" id="IPR036737">
    <property type="entry name" value="OmpA-like_sf"/>
</dbReference>
<feature type="chain" id="PRO_5047156510" evidence="2">
    <location>
        <begin position="24"/>
        <end position="134"/>
    </location>
</feature>
<reference evidence="4 5" key="1">
    <citation type="submission" date="2023-11" db="EMBL/GenBank/DDBJ databases">
        <title>Arctic aerobic anoxygenic photoheterotroph Sediminicoccus rosea KRV36 adapts its photosynthesis to long days of polar summer.</title>
        <authorList>
            <person name="Tomasch J."/>
            <person name="Kopejtka K."/>
            <person name="Bily T."/>
            <person name="Gardiner A.T."/>
            <person name="Gardian Z."/>
            <person name="Shivaramu S."/>
            <person name="Koblizek M."/>
            <person name="Engelhardt F."/>
            <person name="Kaftan D."/>
        </authorList>
    </citation>
    <scope>NUCLEOTIDE SEQUENCE [LARGE SCALE GENOMIC DNA]</scope>
    <source>
        <strain evidence="4 5">R-30</strain>
    </source>
</reference>
<dbReference type="Proteomes" id="UP001305521">
    <property type="component" value="Chromosome"/>
</dbReference>
<keyword evidence="1" id="KW-0472">Membrane</keyword>
<sequence>MQRRSLILPALALITLGGLTACAGLQPEPGAEPARVVFFTGESATLDGPARGVVQAAAEAARRPPGARVTVLGYGGPTGGAFNRSLATARAQHVAELLRQAGLPPERVTIASRAPAPPEMAAIEVRRVEIRFAP</sequence>
<evidence type="ECO:0000259" key="3">
    <source>
        <dbReference type="PROSITE" id="PS51123"/>
    </source>
</evidence>
<dbReference type="SUPFAM" id="SSF103088">
    <property type="entry name" value="OmpA-like"/>
    <property type="match status" value="1"/>
</dbReference>
<name>A0ABZ0PK28_9PROT</name>
<evidence type="ECO:0000313" key="5">
    <source>
        <dbReference type="Proteomes" id="UP001305521"/>
    </source>
</evidence>
<evidence type="ECO:0000313" key="4">
    <source>
        <dbReference type="EMBL" id="WPB85673.1"/>
    </source>
</evidence>
<dbReference type="PROSITE" id="PS51257">
    <property type="entry name" value="PROKAR_LIPOPROTEIN"/>
    <property type="match status" value="1"/>
</dbReference>
<organism evidence="4 5">
    <name type="scientific">Sediminicoccus rosea</name>
    <dbReference type="NCBI Taxonomy" id="1225128"/>
    <lineage>
        <taxon>Bacteria</taxon>
        <taxon>Pseudomonadati</taxon>
        <taxon>Pseudomonadota</taxon>
        <taxon>Alphaproteobacteria</taxon>
        <taxon>Acetobacterales</taxon>
        <taxon>Roseomonadaceae</taxon>
        <taxon>Sediminicoccus</taxon>
    </lineage>
</organism>
<evidence type="ECO:0000256" key="1">
    <source>
        <dbReference type="PROSITE-ProRule" id="PRU00473"/>
    </source>
</evidence>
<feature type="signal peptide" evidence="2">
    <location>
        <begin position="1"/>
        <end position="23"/>
    </location>
</feature>
<dbReference type="PROSITE" id="PS51123">
    <property type="entry name" value="OMPA_2"/>
    <property type="match status" value="1"/>
</dbReference>
<keyword evidence="2" id="KW-0732">Signal</keyword>